<name>A0A8C6NCJ5_MELUD</name>
<dbReference type="SMART" id="SM00192">
    <property type="entry name" value="LDLa"/>
    <property type="match status" value="1"/>
</dbReference>
<dbReference type="Proteomes" id="UP000694405">
    <property type="component" value="Chromosome 7"/>
</dbReference>
<keyword evidence="3" id="KW-1185">Reference proteome</keyword>
<keyword evidence="1" id="KW-1015">Disulfide bond</keyword>
<accession>A0A8V5FIE9</accession>
<dbReference type="InterPro" id="IPR002172">
    <property type="entry name" value="LDrepeatLR_classA_rpt"/>
</dbReference>
<reference evidence="2" key="2">
    <citation type="submission" date="2025-08" db="UniProtKB">
        <authorList>
            <consortium name="Ensembl"/>
        </authorList>
    </citation>
    <scope>IDENTIFICATION</scope>
</reference>
<dbReference type="Gene3D" id="4.10.400.10">
    <property type="entry name" value="Low-density Lipoprotein Receptor"/>
    <property type="match status" value="1"/>
</dbReference>
<dbReference type="SUPFAM" id="SSF57424">
    <property type="entry name" value="LDL receptor-like module"/>
    <property type="match status" value="1"/>
</dbReference>
<dbReference type="Pfam" id="PF00057">
    <property type="entry name" value="Ldl_recept_a"/>
    <property type="match status" value="1"/>
</dbReference>
<dbReference type="CDD" id="cd00112">
    <property type="entry name" value="LDLa"/>
    <property type="match status" value="1"/>
</dbReference>
<comment type="caution">
    <text evidence="1">Lacks conserved residue(s) required for the propagation of feature annotation.</text>
</comment>
<evidence type="ECO:0000256" key="1">
    <source>
        <dbReference type="PROSITE-ProRule" id="PRU00124"/>
    </source>
</evidence>
<dbReference type="AlphaFoldDB" id="A0A8C6NCJ5"/>
<dbReference type="Ensembl" id="ENSMUNT00000015904.2">
    <property type="protein sequence ID" value="ENSMUNP00000013798.2"/>
    <property type="gene ID" value="ENSMUNG00000010764.2"/>
</dbReference>
<proteinExistence type="predicted"/>
<sequence>FFLRPYSRSWSALGWCQPPSRWGCVGTLKRESCDDGRCVSSSWRCDGVADCMDGSDDAALFPQCAGQRRCSVLAPTTASHTGSYVIGTRTVRTAGMRRGVPSSHVCLGSGSAGTGCASWLSGNAMGLMTVAIPQMKMSVVSMLLSGVRPVQTICNVGGILPSWAPVYLGMVASIAGTC</sequence>
<evidence type="ECO:0000313" key="2">
    <source>
        <dbReference type="Ensembl" id="ENSMUNP00000013798.2"/>
    </source>
</evidence>
<dbReference type="PROSITE" id="PS50068">
    <property type="entry name" value="LDLRA_2"/>
    <property type="match status" value="1"/>
</dbReference>
<dbReference type="InterPro" id="IPR036055">
    <property type="entry name" value="LDL_receptor-like_sf"/>
</dbReference>
<organism evidence="2 3">
    <name type="scientific">Melopsittacus undulatus</name>
    <name type="common">Budgerigar</name>
    <name type="synonym">Psittacus undulatus</name>
    <dbReference type="NCBI Taxonomy" id="13146"/>
    <lineage>
        <taxon>Eukaryota</taxon>
        <taxon>Metazoa</taxon>
        <taxon>Chordata</taxon>
        <taxon>Craniata</taxon>
        <taxon>Vertebrata</taxon>
        <taxon>Euteleostomi</taxon>
        <taxon>Archelosauria</taxon>
        <taxon>Archosauria</taxon>
        <taxon>Dinosauria</taxon>
        <taxon>Saurischia</taxon>
        <taxon>Theropoda</taxon>
        <taxon>Coelurosauria</taxon>
        <taxon>Aves</taxon>
        <taxon>Neognathae</taxon>
        <taxon>Neoaves</taxon>
        <taxon>Telluraves</taxon>
        <taxon>Australaves</taxon>
        <taxon>Psittaciformes</taxon>
        <taxon>Psittaculidae</taxon>
        <taxon>Melopsittacus</taxon>
    </lineage>
</organism>
<evidence type="ECO:0000313" key="3">
    <source>
        <dbReference type="Proteomes" id="UP000694405"/>
    </source>
</evidence>
<protein>
    <submittedName>
        <fullName evidence="2">Uncharacterized protein</fullName>
    </submittedName>
</protein>
<reference evidence="2" key="3">
    <citation type="submission" date="2025-09" db="UniProtKB">
        <authorList>
            <consortium name="Ensembl"/>
        </authorList>
    </citation>
    <scope>IDENTIFICATION</scope>
</reference>
<reference evidence="2" key="1">
    <citation type="submission" date="2020-03" db="EMBL/GenBank/DDBJ databases">
        <title>Melopsittacus undulatus (budgerigar) genome, bMelUnd1, maternal haplotype with Z.</title>
        <authorList>
            <person name="Gedman G."/>
            <person name="Mountcastle J."/>
            <person name="Haase B."/>
            <person name="Formenti G."/>
            <person name="Wright T."/>
            <person name="Apodaca J."/>
            <person name="Pelan S."/>
            <person name="Chow W."/>
            <person name="Rhie A."/>
            <person name="Howe K."/>
            <person name="Fedrigo O."/>
            <person name="Jarvis E.D."/>
        </authorList>
    </citation>
    <scope>NUCLEOTIDE SEQUENCE [LARGE SCALE GENOMIC DNA]</scope>
</reference>
<accession>A0A8C6NCJ5</accession>
<feature type="disulfide bond" evidence="1">
    <location>
        <begin position="33"/>
        <end position="51"/>
    </location>
</feature>